<feature type="domain" description="Serine aminopeptidase S33" evidence="2">
    <location>
        <begin position="81"/>
        <end position="191"/>
    </location>
</feature>
<feature type="transmembrane region" description="Helical" evidence="1">
    <location>
        <begin position="7"/>
        <end position="28"/>
    </location>
</feature>
<evidence type="ECO:0000313" key="3">
    <source>
        <dbReference type="EMBL" id="MFE4106823.1"/>
    </source>
</evidence>
<keyword evidence="1" id="KW-0812">Transmembrane</keyword>
<dbReference type="Pfam" id="PF12146">
    <property type="entry name" value="Hydrolase_4"/>
    <property type="match status" value="1"/>
</dbReference>
<keyword evidence="3" id="KW-0378">Hydrolase</keyword>
<accession>A0ABW6IF59</accession>
<dbReference type="PANTHER" id="PTHR12277:SF81">
    <property type="entry name" value="PROTEIN ABHD13"/>
    <property type="match status" value="1"/>
</dbReference>
<evidence type="ECO:0000313" key="4">
    <source>
        <dbReference type="Proteomes" id="UP001600165"/>
    </source>
</evidence>
<dbReference type="RefSeq" id="WP_377964935.1">
    <property type="nucleotide sequence ID" value="NZ_JBHZOL010000071.1"/>
</dbReference>
<dbReference type="SUPFAM" id="SSF53474">
    <property type="entry name" value="alpha/beta-Hydrolases"/>
    <property type="match status" value="1"/>
</dbReference>
<evidence type="ECO:0000256" key="1">
    <source>
        <dbReference type="SAM" id="Phobius"/>
    </source>
</evidence>
<reference evidence="3 4" key="1">
    <citation type="submission" date="2024-10" db="EMBL/GenBank/DDBJ databases">
        <authorList>
            <person name="Ratan Roy A."/>
            <person name="Morales Sandoval P.H."/>
            <person name="De Los Santos Villalobos S."/>
            <person name="Chakraborty S."/>
            <person name="Mukherjee J."/>
        </authorList>
    </citation>
    <scope>NUCLEOTIDE SEQUENCE [LARGE SCALE GENOMIC DNA]</scope>
    <source>
        <strain evidence="3 4">S1</strain>
    </source>
</reference>
<evidence type="ECO:0000259" key="2">
    <source>
        <dbReference type="Pfam" id="PF12146"/>
    </source>
</evidence>
<dbReference type="InterPro" id="IPR022742">
    <property type="entry name" value="Hydrolase_4"/>
</dbReference>
<dbReference type="Gene3D" id="3.40.50.1820">
    <property type="entry name" value="alpha/beta hydrolase"/>
    <property type="match status" value="1"/>
</dbReference>
<proteinExistence type="predicted"/>
<sequence length="280" mass="31340">MIVNWRTLLIGLGIGAIAYGLAATLLWWRQSRYIFFPVQELEVTPAALALAFEEVWLTVDSLEDTKIHGWWIPTTAPLPLGTLLYLHGNGENIGANLGLAHRFQQLGFSVFLFDYRGYGLSQGAFPSEQRLYQDAEVAWQYVTQVRQVPPEQVYLFGHSLGGAIAIELATRQPQAAALIVQSSFTSIPAMAQRTFYAKLFPVDFLLSQRFDSLSKVAKLQMPVFFIHGLADVSVPPEMSQLLYQAAAEPKQLWLVPQATHNNVAEVAGETYEQKIRQFLP</sequence>
<keyword evidence="1" id="KW-1133">Transmembrane helix</keyword>
<dbReference type="EMBL" id="JBHZOL010000071">
    <property type="protein sequence ID" value="MFE4106823.1"/>
    <property type="molecule type" value="Genomic_DNA"/>
</dbReference>
<comment type="caution">
    <text evidence="3">The sequence shown here is derived from an EMBL/GenBank/DDBJ whole genome shotgun (WGS) entry which is preliminary data.</text>
</comment>
<dbReference type="PANTHER" id="PTHR12277">
    <property type="entry name" value="ALPHA/BETA HYDROLASE DOMAIN-CONTAINING PROTEIN"/>
    <property type="match status" value="1"/>
</dbReference>
<gene>
    <name evidence="3" type="ORF">ACFVKH_11080</name>
</gene>
<organism evidence="3 4">
    <name type="scientific">Almyronema epifaneia S1</name>
    <dbReference type="NCBI Taxonomy" id="2991925"/>
    <lineage>
        <taxon>Bacteria</taxon>
        <taxon>Bacillati</taxon>
        <taxon>Cyanobacteriota</taxon>
        <taxon>Cyanophyceae</taxon>
        <taxon>Nodosilineales</taxon>
        <taxon>Nodosilineaceae</taxon>
        <taxon>Almyronema</taxon>
        <taxon>Almyronema epifaneia</taxon>
    </lineage>
</organism>
<protein>
    <submittedName>
        <fullName evidence="3">Alpha/beta hydrolase</fullName>
    </submittedName>
</protein>
<name>A0ABW6IF59_9CYAN</name>
<dbReference type="GO" id="GO:0016787">
    <property type="term" value="F:hydrolase activity"/>
    <property type="evidence" value="ECO:0007669"/>
    <property type="project" value="UniProtKB-KW"/>
</dbReference>
<keyword evidence="4" id="KW-1185">Reference proteome</keyword>
<dbReference type="Proteomes" id="UP001600165">
    <property type="component" value="Unassembled WGS sequence"/>
</dbReference>
<dbReference type="InterPro" id="IPR029058">
    <property type="entry name" value="AB_hydrolase_fold"/>
</dbReference>
<keyword evidence="1" id="KW-0472">Membrane</keyword>